<dbReference type="InParanoid" id="A0A1Y2LQG5"/>
<proteinExistence type="predicted"/>
<sequence length="335" mass="38225">MTARAISESQTNERREVLPARNDHCRCSMCLLIVLAIITAPYRRTFKLYTWRPLQEMRAAHGDRDILVPLIKQWKVEKTEELRSVQVSASFCAGAALAGMPWSKASETIWIASALFVSCLLCSIWAIIASIQTKSILDDLPAKEDFDASLADTDVLRIQHTILRYKRTPALQHWIMVFIWQFPSMSMAYAWVTFLAALTVHICEPFIRRSPWSDKNKTAIVYLVIGFLGLATYVFTSVFVYMSEKDLEHHIATRRKNEGENQVTHSYTPKSTAAIPEILRETGGSVERTSFEQSRKDGIIEIDLEHQAGARMESIRMAVPLDFSNRKKPRLILFN</sequence>
<feature type="transmembrane region" description="Helical" evidence="1">
    <location>
        <begin position="174"/>
        <end position="199"/>
    </location>
</feature>
<reference evidence="2 3" key="1">
    <citation type="journal article" date="2017" name="Genome Announc.">
        <title>Genome sequence of the saprophytic ascomycete Epicoccum nigrum ICMP 19927 strain isolated from New Zealand.</title>
        <authorList>
            <person name="Fokin M."/>
            <person name="Fleetwood D."/>
            <person name="Weir B.S."/>
            <person name="Villas-Boas S.G."/>
        </authorList>
    </citation>
    <scope>NUCLEOTIDE SEQUENCE [LARGE SCALE GENOMIC DNA]</scope>
    <source>
        <strain evidence="2 3">ICMP 19927</strain>
    </source>
</reference>
<keyword evidence="1" id="KW-0472">Membrane</keyword>
<protein>
    <submittedName>
        <fullName evidence="2">Uncharacterized protein</fullName>
    </submittedName>
</protein>
<dbReference type="AlphaFoldDB" id="A0A1Y2LQG5"/>
<evidence type="ECO:0000313" key="2">
    <source>
        <dbReference type="EMBL" id="OSS46193.1"/>
    </source>
</evidence>
<dbReference type="EMBL" id="KZ107852">
    <property type="protein sequence ID" value="OSS46193.1"/>
    <property type="molecule type" value="Genomic_DNA"/>
</dbReference>
<name>A0A1Y2LQG5_EPING</name>
<feature type="transmembrane region" description="Helical" evidence="1">
    <location>
        <begin position="219"/>
        <end position="241"/>
    </location>
</feature>
<accession>A0A1Y2LQG5</accession>
<keyword evidence="1" id="KW-0812">Transmembrane</keyword>
<keyword evidence="1" id="KW-1133">Transmembrane helix</keyword>
<gene>
    <name evidence="2" type="ORF">B5807_08113</name>
</gene>
<feature type="transmembrane region" description="Helical" evidence="1">
    <location>
        <begin position="109"/>
        <end position="128"/>
    </location>
</feature>
<dbReference type="Proteomes" id="UP000193240">
    <property type="component" value="Unassembled WGS sequence"/>
</dbReference>
<evidence type="ECO:0000313" key="3">
    <source>
        <dbReference type="Proteomes" id="UP000193240"/>
    </source>
</evidence>
<organism evidence="2 3">
    <name type="scientific">Epicoccum nigrum</name>
    <name type="common">Soil fungus</name>
    <name type="synonym">Epicoccum purpurascens</name>
    <dbReference type="NCBI Taxonomy" id="105696"/>
    <lineage>
        <taxon>Eukaryota</taxon>
        <taxon>Fungi</taxon>
        <taxon>Dikarya</taxon>
        <taxon>Ascomycota</taxon>
        <taxon>Pezizomycotina</taxon>
        <taxon>Dothideomycetes</taxon>
        <taxon>Pleosporomycetidae</taxon>
        <taxon>Pleosporales</taxon>
        <taxon>Pleosporineae</taxon>
        <taxon>Didymellaceae</taxon>
        <taxon>Epicoccum</taxon>
    </lineage>
</organism>
<keyword evidence="3" id="KW-1185">Reference proteome</keyword>
<evidence type="ECO:0000256" key="1">
    <source>
        <dbReference type="SAM" id="Phobius"/>
    </source>
</evidence>